<dbReference type="AlphaFoldDB" id="A0A009HW50"/>
<proteinExistence type="predicted"/>
<evidence type="ECO:0000256" key="1">
    <source>
        <dbReference type="SAM" id="Coils"/>
    </source>
</evidence>
<accession>A0A009HW50</accession>
<evidence type="ECO:0000313" key="2">
    <source>
        <dbReference type="EMBL" id="EXB07230.1"/>
    </source>
</evidence>
<keyword evidence="1" id="KW-0175">Coiled coil</keyword>
<dbReference type="EMBL" id="JEWH01000004">
    <property type="protein sequence ID" value="EXB07230.1"/>
    <property type="molecule type" value="Genomic_DNA"/>
</dbReference>
<organism evidence="2 3">
    <name type="scientific">Acinetobacter baumannii (strain 1295743)</name>
    <dbReference type="NCBI Taxonomy" id="1310613"/>
    <lineage>
        <taxon>Bacteria</taxon>
        <taxon>Pseudomonadati</taxon>
        <taxon>Pseudomonadota</taxon>
        <taxon>Gammaproteobacteria</taxon>
        <taxon>Moraxellales</taxon>
        <taxon>Moraxellaceae</taxon>
        <taxon>Acinetobacter</taxon>
        <taxon>Acinetobacter calcoaceticus/baumannii complex</taxon>
    </lineage>
</organism>
<dbReference type="RefSeq" id="WP_032050715.1">
    <property type="nucleotide sequence ID" value="NZ_JEWH01000004.1"/>
</dbReference>
<protein>
    <submittedName>
        <fullName evidence="2">Uncharacterized protein</fullName>
    </submittedName>
</protein>
<sequence>MSHFHDVQTIQVDKDKQVIQFTRKREISECDHGHIQISEEDSEVLCTDCNTKLNPVLWIAKYLDQLNQVTQRNNRMLAEVREIQAKLEKKNKFMCKHCHEVNTIDFKKLPSQAAVVRGMAVIDQEFDGMKVEHSR</sequence>
<dbReference type="Proteomes" id="UP000020595">
    <property type="component" value="Unassembled WGS sequence"/>
</dbReference>
<reference evidence="2 3" key="1">
    <citation type="submission" date="2014-02" db="EMBL/GenBank/DDBJ databases">
        <title>Comparative genomics and transcriptomics to identify genetic mechanisms underlying the emergence of carbapenem resistant Acinetobacter baumannii (CRAb).</title>
        <authorList>
            <person name="Harris A.D."/>
            <person name="Johnson K.J."/>
            <person name="George J."/>
            <person name="Shefchek K."/>
            <person name="Daugherty S.C."/>
            <person name="Parankush S."/>
            <person name="Sadzewicz L."/>
            <person name="Tallon L."/>
            <person name="Sengamalay N."/>
            <person name="Hazen T.H."/>
            <person name="Rasko D.A."/>
        </authorList>
    </citation>
    <scope>NUCLEOTIDE SEQUENCE [LARGE SCALE GENOMIC DNA]</scope>
    <source>
        <strain evidence="2 3">1295743</strain>
    </source>
</reference>
<name>A0A009HW50_ACIB9</name>
<dbReference type="PATRIC" id="fig|1310613.3.peg.590"/>
<gene>
    <name evidence="2" type="ORF">J512_0616</name>
</gene>
<feature type="coiled-coil region" evidence="1">
    <location>
        <begin position="59"/>
        <end position="86"/>
    </location>
</feature>
<evidence type="ECO:0000313" key="3">
    <source>
        <dbReference type="Proteomes" id="UP000020595"/>
    </source>
</evidence>
<comment type="caution">
    <text evidence="2">The sequence shown here is derived from an EMBL/GenBank/DDBJ whole genome shotgun (WGS) entry which is preliminary data.</text>
</comment>